<dbReference type="SUPFAM" id="SSF54236">
    <property type="entry name" value="Ubiquitin-like"/>
    <property type="match status" value="1"/>
</dbReference>
<feature type="region of interest" description="Disordered" evidence="1">
    <location>
        <begin position="654"/>
        <end position="673"/>
    </location>
</feature>
<keyword evidence="4" id="KW-1185">Reference proteome</keyword>
<dbReference type="EMBL" id="CALNXI010000112">
    <property type="protein sequence ID" value="CAH3019312.1"/>
    <property type="molecule type" value="Genomic_DNA"/>
</dbReference>
<evidence type="ECO:0000256" key="1">
    <source>
        <dbReference type="SAM" id="MobiDB-lite"/>
    </source>
</evidence>
<feature type="compositionally biased region" description="Basic residues" evidence="1">
    <location>
        <begin position="659"/>
        <end position="671"/>
    </location>
</feature>
<dbReference type="InterPro" id="IPR029071">
    <property type="entry name" value="Ubiquitin-like_domsf"/>
</dbReference>
<feature type="transmembrane region" description="Helical" evidence="2">
    <location>
        <begin position="99"/>
        <end position="132"/>
    </location>
</feature>
<dbReference type="Proteomes" id="UP001159427">
    <property type="component" value="Unassembled WGS sequence"/>
</dbReference>
<feature type="region of interest" description="Disordered" evidence="1">
    <location>
        <begin position="309"/>
        <end position="328"/>
    </location>
</feature>
<proteinExistence type="predicted"/>
<comment type="caution">
    <text evidence="3">The sequence shown here is derived from an EMBL/GenBank/DDBJ whole genome shotgun (WGS) entry which is preliminary data.</text>
</comment>
<evidence type="ECO:0000313" key="4">
    <source>
        <dbReference type="Proteomes" id="UP001159427"/>
    </source>
</evidence>
<feature type="transmembrane region" description="Helical" evidence="2">
    <location>
        <begin position="20"/>
        <end position="44"/>
    </location>
</feature>
<gene>
    <name evidence="3" type="ORF">PEVE_00002165</name>
</gene>
<keyword evidence="2" id="KW-0472">Membrane</keyword>
<feature type="transmembrane region" description="Helical" evidence="2">
    <location>
        <begin position="65"/>
        <end position="87"/>
    </location>
</feature>
<sequence length="694" mass="78634">MVSLKQMIKYRSTLNCLLEILLFPAVITLKLFLSLLDPVYKILLHVKPQFNFSLVQYFWRLKSQLFFSCLMTVCLFVSHGFLLNLSITKNCSLNCELQYPVYLATAAFLLIISALPFSFFVGLYVVTIIIFGETFDASSRSCTEMPLLFPILYLSFGVLLSYPCARLLELHHPGFLFSMLIRSKRLITTIQIVDITGKPHTLTFAPYATIKDLRSQINTKFRITSDLYWLSCCGKPLFDFLLLEEIRGTVFMHGRLMGGVQCCLKGCENEAGSRKFDSMVGRYELKCAPDDVTPENLKDLRVCDKHYGSLSARGHKPPKGKSSTRSRSDAQLGILKVTPCIVTCSQCGNKVCLSSDVPCKKHHINIFKNTFSVGCNFLDERTGNKTDLHNDLYSVDPCDGTFPDYICMSCQPFYLKSIKIEHEYKEAQNIFHQKQGCSISTITTDNDSNKHEFFEETTINPTKGQATVLSEKMVLDREFAVSDALNCKAGIFTDVLNEIMTQTAPKEPVDAGNDSEVQSSPLPVYTVFQGVISCIFPWTLSFTQHTTDNTMKSKTAYDSHTKLSTLSRAELIARAKNLHKVVAQSQKKAKRYYSLYLKEKQKNVKAPKNFQPKSSDLAKLMDIAIENHWLVENSVLYALLTDTLTSLEKQEEEFAKQGKLTKNKQKAHPKGMRYNPLVVELHDSKQMSQKKVMR</sequence>
<keyword evidence="2" id="KW-0812">Transmembrane</keyword>
<keyword evidence="2" id="KW-1133">Transmembrane helix</keyword>
<evidence type="ECO:0000256" key="2">
    <source>
        <dbReference type="SAM" id="Phobius"/>
    </source>
</evidence>
<evidence type="ECO:0000313" key="3">
    <source>
        <dbReference type="EMBL" id="CAH3019312.1"/>
    </source>
</evidence>
<name>A0ABN8LU49_9CNID</name>
<protein>
    <submittedName>
        <fullName evidence="3">Uncharacterized protein</fullName>
    </submittedName>
</protein>
<reference evidence="3 4" key="1">
    <citation type="submission" date="2022-05" db="EMBL/GenBank/DDBJ databases">
        <authorList>
            <consortium name="Genoscope - CEA"/>
            <person name="William W."/>
        </authorList>
    </citation>
    <scope>NUCLEOTIDE SEQUENCE [LARGE SCALE GENOMIC DNA]</scope>
</reference>
<accession>A0ABN8LU49</accession>
<organism evidence="3 4">
    <name type="scientific">Porites evermanni</name>
    <dbReference type="NCBI Taxonomy" id="104178"/>
    <lineage>
        <taxon>Eukaryota</taxon>
        <taxon>Metazoa</taxon>
        <taxon>Cnidaria</taxon>
        <taxon>Anthozoa</taxon>
        <taxon>Hexacorallia</taxon>
        <taxon>Scleractinia</taxon>
        <taxon>Fungiina</taxon>
        <taxon>Poritidae</taxon>
        <taxon>Porites</taxon>
    </lineage>
</organism>
<feature type="compositionally biased region" description="Basic residues" evidence="1">
    <location>
        <begin position="313"/>
        <end position="324"/>
    </location>
</feature>